<dbReference type="AlphaFoldDB" id="A0A090YA42"/>
<proteinExistence type="predicted"/>
<accession>A0A090YA42</accession>
<reference evidence="1 2" key="1">
    <citation type="submission" date="2014-04" db="EMBL/GenBank/DDBJ databases">
        <authorList>
            <person name="Bishop-Lilly K.A."/>
            <person name="Broomall S.M."/>
            <person name="Chain P.S."/>
            <person name="Chertkov O."/>
            <person name="Coyne S.R."/>
            <person name="Daligault H.E."/>
            <person name="Davenport K.W."/>
            <person name="Erkkila T."/>
            <person name="Frey K.G."/>
            <person name="Gibbons H.S."/>
            <person name="Gu W."/>
            <person name="Jaissle J."/>
            <person name="Johnson S.L."/>
            <person name="Koroleva G.I."/>
            <person name="Ladner J.T."/>
            <person name="Lo C.-C."/>
            <person name="Minogue T.D."/>
            <person name="Munk C."/>
            <person name="Palacios G.F."/>
            <person name="Redden C.L."/>
            <person name="Rosenzweig C.N."/>
            <person name="Scholz M.B."/>
            <person name="Teshima H."/>
            <person name="Xu Y."/>
        </authorList>
    </citation>
    <scope>NUCLEOTIDE SEQUENCE [LARGE SCALE GENOMIC DNA]</scope>
    <source>
        <strain evidence="1 2">BHP</strain>
    </source>
</reference>
<evidence type="ECO:0000313" key="2">
    <source>
        <dbReference type="Proteomes" id="UP000029389"/>
    </source>
</evidence>
<protein>
    <submittedName>
        <fullName evidence="1">Uncharacterized protein</fullName>
    </submittedName>
</protein>
<evidence type="ECO:0000313" key="1">
    <source>
        <dbReference type="EMBL" id="KFM95618.1"/>
    </source>
</evidence>
<name>A0A090YA42_9BACI</name>
<sequence>MKMNSVSIQEKINELNRIERSSEHYLNKYNEILRSIVSLKEIYTVVSRNTTDEEVKDNKGKIFFGLNNNMPTMWLFSEEKIAKEYAEYYQFKRNDIYLVKKVEFQELLISSYYAMFSGIYQVIIDEGRDFLSCNIYDLVNECFVKQGQPPVLAKSEYAIMNVLNSVRFCDDKLWIVPSKDTIGEEIILNKFVPVVEKDYIKVFISEKDCKKYSKEQGNTNEIAIDMNMSSLQNIIKVTIDNNIKNVRFLINDSEVKMSTTKLYNILQRMNGTE</sequence>
<dbReference type="Proteomes" id="UP000029389">
    <property type="component" value="Unassembled WGS sequence"/>
</dbReference>
<dbReference type="PATRIC" id="fig|1405.8.peg.5641"/>
<organism evidence="1 2">
    <name type="scientific">Bacillus clarus</name>
    <dbReference type="NCBI Taxonomy" id="2338372"/>
    <lineage>
        <taxon>Bacteria</taxon>
        <taxon>Bacillati</taxon>
        <taxon>Bacillota</taxon>
        <taxon>Bacilli</taxon>
        <taxon>Bacillales</taxon>
        <taxon>Bacillaceae</taxon>
        <taxon>Bacillus</taxon>
        <taxon>Bacillus cereus group</taxon>
    </lineage>
</organism>
<dbReference type="EMBL" id="JMQC01000009">
    <property type="protein sequence ID" value="KFM95618.1"/>
    <property type="molecule type" value="Genomic_DNA"/>
</dbReference>
<gene>
    <name evidence="1" type="ORF">DJ93_5467</name>
</gene>
<comment type="caution">
    <text evidence="1">The sequence shown here is derived from an EMBL/GenBank/DDBJ whole genome shotgun (WGS) entry which is preliminary data.</text>
</comment>